<sequence>MLNKETYAILKKEIEKDTLNENDLKNLNADLSQLLIHLYLEKNYPKIKAEISHGKRFQNLFMKVVRDKISYYIGSFSCILNLFELLVNRTNKTLSFREQMLSLYTKANVKNIAEFLLDHPDSQHRVIAQNIDIDKGYLSHILKELQEAGCVERYGTGKRSFFSLSVQGRDYVKKQKQLNRLMLYNYLIKDDLFNNKYKIPKNTCLEETKYLNRFYILDMGNETELQLKNREVQYARAN</sequence>
<dbReference type="CDD" id="cd00090">
    <property type="entry name" value="HTH_ARSR"/>
    <property type="match status" value="1"/>
</dbReference>
<accession>A0A9D2QBC5</accession>
<dbReference type="AlphaFoldDB" id="A0A9D2QBC5"/>
<dbReference type="SUPFAM" id="SSF46785">
    <property type="entry name" value="Winged helix' DNA-binding domain"/>
    <property type="match status" value="1"/>
</dbReference>
<dbReference type="Gene3D" id="1.10.10.10">
    <property type="entry name" value="Winged helix-like DNA-binding domain superfamily/Winged helix DNA-binding domain"/>
    <property type="match status" value="1"/>
</dbReference>
<reference evidence="1" key="2">
    <citation type="submission" date="2021-04" db="EMBL/GenBank/DDBJ databases">
        <authorList>
            <person name="Gilroy R."/>
        </authorList>
    </citation>
    <scope>NUCLEOTIDE SEQUENCE</scope>
    <source>
        <strain evidence="1">CHK196-7946</strain>
    </source>
</reference>
<dbReference type="EMBL" id="DWVY01000041">
    <property type="protein sequence ID" value="HJC74825.1"/>
    <property type="molecule type" value="Genomic_DNA"/>
</dbReference>
<evidence type="ECO:0000313" key="1">
    <source>
        <dbReference type="EMBL" id="HJC74825.1"/>
    </source>
</evidence>
<proteinExistence type="predicted"/>
<dbReference type="Proteomes" id="UP000823902">
    <property type="component" value="Unassembled WGS sequence"/>
</dbReference>
<gene>
    <name evidence="1" type="ORF">H9697_07770</name>
</gene>
<dbReference type="InterPro" id="IPR036388">
    <property type="entry name" value="WH-like_DNA-bd_sf"/>
</dbReference>
<reference evidence="1" key="1">
    <citation type="journal article" date="2021" name="PeerJ">
        <title>Extensive microbial diversity within the chicken gut microbiome revealed by metagenomics and culture.</title>
        <authorList>
            <person name="Gilroy R."/>
            <person name="Ravi A."/>
            <person name="Getino M."/>
            <person name="Pursley I."/>
            <person name="Horton D.L."/>
            <person name="Alikhan N.F."/>
            <person name="Baker D."/>
            <person name="Gharbi K."/>
            <person name="Hall N."/>
            <person name="Watson M."/>
            <person name="Adriaenssens E.M."/>
            <person name="Foster-Nyarko E."/>
            <person name="Jarju S."/>
            <person name="Secka A."/>
            <person name="Antonio M."/>
            <person name="Oren A."/>
            <person name="Chaudhuri R.R."/>
            <person name="La Ragione R."/>
            <person name="Hildebrand F."/>
            <person name="Pallen M.J."/>
        </authorList>
    </citation>
    <scope>NUCLEOTIDE SEQUENCE</scope>
    <source>
        <strain evidence="1">CHK196-7946</strain>
    </source>
</reference>
<name>A0A9D2QBC5_9FIRM</name>
<protein>
    <submittedName>
        <fullName evidence="1">Winged helix-turn-helix domain-containing protein</fullName>
    </submittedName>
</protein>
<dbReference type="InterPro" id="IPR036390">
    <property type="entry name" value="WH_DNA-bd_sf"/>
</dbReference>
<comment type="caution">
    <text evidence="1">The sequence shown here is derived from an EMBL/GenBank/DDBJ whole genome shotgun (WGS) entry which is preliminary data.</text>
</comment>
<organism evidence="1 2">
    <name type="scientific">Candidatus Mediterraneibacter faecavium</name>
    <dbReference type="NCBI Taxonomy" id="2838668"/>
    <lineage>
        <taxon>Bacteria</taxon>
        <taxon>Bacillati</taxon>
        <taxon>Bacillota</taxon>
        <taxon>Clostridia</taxon>
        <taxon>Lachnospirales</taxon>
        <taxon>Lachnospiraceae</taxon>
        <taxon>Mediterraneibacter</taxon>
    </lineage>
</organism>
<dbReference type="InterPro" id="IPR011991">
    <property type="entry name" value="ArsR-like_HTH"/>
</dbReference>
<evidence type="ECO:0000313" key="2">
    <source>
        <dbReference type="Proteomes" id="UP000823902"/>
    </source>
</evidence>